<accession>A0A2H0VBE0</accession>
<protein>
    <recommendedName>
        <fullName evidence="2 3">Small ribosomal subunit protein bS6</fullName>
    </recommendedName>
</protein>
<evidence type="ECO:0000313" key="6">
    <source>
        <dbReference type="Proteomes" id="UP000230922"/>
    </source>
</evidence>
<evidence type="ECO:0000256" key="2">
    <source>
        <dbReference type="ARBA" id="ARBA00035294"/>
    </source>
</evidence>
<keyword evidence="3" id="KW-0687">Ribonucleoprotein</keyword>
<evidence type="ECO:0000256" key="3">
    <source>
        <dbReference type="HAMAP-Rule" id="MF_00360"/>
    </source>
</evidence>
<dbReference type="GO" id="GO:0070181">
    <property type="term" value="F:small ribosomal subunit rRNA binding"/>
    <property type="evidence" value="ECO:0007669"/>
    <property type="project" value="TreeGrafter"/>
</dbReference>
<dbReference type="SUPFAM" id="SSF54995">
    <property type="entry name" value="Ribosomal protein S6"/>
    <property type="match status" value="1"/>
</dbReference>
<comment type="similarity">
    <text evidence="1 3">Belongs to the bacterial ribosomal protein bS6 family.</text>
</comment>
<organism evidence="5 6">
    <name type="scientific">Candidatus Doudnabacteria bacterium CG10_big_fil_rev_8_21_14_0_10_42_18</name>
    <dbReference type="NCBI Taxonomy" id="1974552"/>
    <lineage>
        <taxon>Bacteria</taxon>
        <taxon>Candidatus Doudnaibacteriota</taxon>
    </lineage>
</organism>
<keyword evidence="3 5" id="KW-0689">Ribosomal protein</keyword>
<dbReference type="CDD" id="cd00473">
    <property type="entry name" value="bS6"/>
    <property type="match status" value="1"/>
</dbReference>
<dbReference type="AlphaFoldDB" id="A0A2H0VBE0"/>
<comment type="caution">
    <text evidence="5">The sequence shown here is derived from an EMBL/GenBank/DDBJ whole genome shotgun (WGS) entry which is preliminary data.</text>
</comment>
<dbReference type="EMBL" id="PFAK01000019">
    <property type="protein sequence ID" value="PIR96413.1"/>
    <property type="molecule type" value="Genomic_DNA"/>
</dbReference>
<dbReference type="Gene3D" id="3.30.70.60">
    <property type="match status" value="1"/>
</dbReference>
<proteinExistence type="inferred from homology"/>
<dbReference type="NCBIfam" id="TIGR00166">
    <property type="entry name" value="S6"/>
    <property type="match status" value="1"/>
</dbReference>
<evidence type="ECO:0000313" key="5">
    <source>
        <dbReference type="EMBL" id="PIR96413.1"/>
    </source>
</evidence>
<dbReference type="Proteomes" id="UP000230922">
    <property type="component" value="Unassembled WGS sequence"/>
</dbReference>
<dbReference type="GO" id="GO:0003735">
    <property type="term" value="F:structural constituent of ribosome"/>
    <property type="evidence" value="ECO:0007669"/>
    <property type="project" value="InterPro"/>
</dbReference>
<comment type="function">
    <text evidence="3">Binds together with bS18 to 16S ribosomal RNA.</text>
</comment>
<dbReference type="GO" id="GO:0005737">
    <property type="term" value="C:cytoplasm"/>
    <property type="evidence" value="ECO:0007669"/>
    <property type="project" value="UniProtKB-ARBA"/>
</dbReference>
<dbReference type="InterPro" id="IPR000529">
    <property type="entry name" value="Ribosomal_bS6"/>
</dbReference>
<dbReference type="PANTHER" id="PTHR21011">
    <property type="entry name" value="MITOCHONDRIAL 28S RIBOSOMAL PROTEIN S6"/>
    <property type="match status" value="1"/>
</dbReference>
<dbReference type="Pfam" id="PF01250">
    <property type="entry name" value="Ribosomal_S6"/>
    <property type="match status" value="1"/>
</dbReference>
<dbReference type="InterPro" id="IPR035980">
    <property type="entry name" value="Ribosomal_bS6_sf"/>
</dbReference>
<feature type="region of interest" description="Disordered" evidence="4">
    <location>
        <begin position="102"/>
        <end position="126"/>
    </location>
</feature>
<evidence type="ECO:0000256" key="1">
    <source>
        <dbReference type="ARBA" id="ARBA00009512"/>
    </source>
</evidence>
<gene>
    <name evidence="3 5" type="primary">rpsF</name>
    <name evidence="5" type="ORF">COT92_01255</name>
</gene>
<name>A0A2H0VBE0_9BACT</name>
<dbReference type="GO" id="GO:0006412">
    <property type="term" value="P:translation"/>
    <property type="evidence" value="ECO:0007669"/>
    <property type="project" value="UniProtKB-UniRule"/>
</dbReference>
<sequence>MPRYELMYLLGSDVADNEVPEAQTLVLKAIEDFGGTSVVENNLGKKKLAYPIKKTRNGYYVVVNFVMDTNKINGLAAKIKTMDGKIIRHLLVNLEEHLARAEKDKVQQDKLAKAQKARKLETEKTDRTAAPVLEIDQVELDKKIEEALSEDVTK</sequence>
<dbReference type="HAMAP" id="MF_00360">
    <property type="entry name" value="Ribosomal_bS6"/>
    <property type="match status" value="1"/>
</dbReference>
<reference evidence="6" key="1">
    <citation type="submission" date="2017-09" db="EMBL/GenBank/DDBJ databases">
        <title>Depth-based differentiation of microbial function through sediment-hosted aquifers and enrichment of novel symbionts in the deep terrestrial subsurface.</title>
        <authorList>
            <person name="Probst A.J."/>
            <person name="Ladd B."/>
            <person name="Jarett J.K."/>
            <person name="Geller-Mcgrath D.E."/>
            <person name="Sieber C.M.K."/>
            <person name="Emerson J.B."/>
            <person name="Anantharaman K."/>
            <person name="Thomas B.C."/>
            <person name="Malmstrom R."/>
            <person name="Stieglmeier M."/>
            <person name="Klingl A."/>
            <person name="Woyke T."/>
            <person name="Ryan C.M."/>
            <person name="Banfield J.F."/>
        </authorList>
    </citation>
    <scope>NUCLEOTIDE SEQUENCE [LARGE SCALE GENOMIC DNA]</scope>
</reference>
<dbReference type="InterPro" id="IPR020814">
    <property type="entry name" value="Ribosomal_S6_plastid/chlpt"/>
</dbReference>
<evidence type="ECO:0000256" key="4">
    <source>
        <dbReference type="SAM" id="MobiDB-lite"/>
    </source>
</evidence>
<keyword evidence="3" id="KW-0694">RNA-binding</keyword>
<dbReference type="PANTHER" id="PTHR21011:SF1">
    <property type="entry name" value="SMALL RIBOSOMAL SUBUNIT PROTEIN BS6M"/>
    <property type="match status" value="1"/>
</dbReference>
<dbReference type="GO" id="GO:1990904">
    <property type="term" value="C:ribonucleoprotein complex"/>
    <property type="evidence" value="ECO:0007669"/>
    <property type="project" value="UniProtKB-KW"/>
</dbReference>
<keyword evidence="3" id="KW-0699">rRNA-binding</keyword>
<dbReference type="InterPro" id="IPR014717">
    <property type="entry name" value="Transl_elong_EF1B/ribsomal_bS6"/>
</dbReference>
<dbReference type="GO" id="GO:0005840">
    <property type="term" value="C:ribosome"/>
    <property type="evidence" value="ECO:0007669"/>
    <property type="project" value="UniProtKB-KW"/>
</dbReference>